<dbReference type="AlphaFoldDB" id="A0A7S0T5V7"/>
<dbReference type="EMBL" id="HBFC01037911">
    <property type="protein sequence ID" value="CAD8723288.1"/>
    <property type="molecule type" value="Transcribed_RNA"/>
</dbReference>
<evidence type="ECO:0000259" key="2">
    <source>
        <dbReference type="Pfam" id="PF00487"/>
    </source>
</evidence>
<dbReference type="CDD" id="cd03507">
    <property type="entry name" value="Delta12-FADS-like"/>
    <property type="match status" value="1"/>
</dbReference>
<proteinExistence type="predicted"/>
<feature type="transmembrane region" description="Helical" evidence="1">
    <location>
        <begin position="290"/>
        <end position="308"/>
    </location>
</feature>
<evidence type="ECO:0000256" key="1">
    <source>
        <dbReference type="SAM" id="Phobius"/>
    </source>
</evidence>
<keyword evidence="1" id="KW-0472">Membrane</keyword>
<protein>
    <recommendedName>
        <fullName evidence="2">Fatty acid desaturase domain-containing protein</fullName>
    </recommendedName>
</protein>
<evidence type="ECO:0000313" key="3">
    <source>
        <dbReference type="EMBL" id="CAD8723288.1"/>
    </source>
</evidence>
<name>A0A7S0T5V7_9CHLO</name>
<dbReference type="Pfam" id="PF00487">
    <property type="entry name" value="FA_desaturase"/>
    <property type="match status" value="1"/>
</dbReference>
<gene>
    <name evidence="3" type="ORF">MANT1106_LOCUS22504</name>
</gene>
<dbReference type="GO" id="GO:0006629">
    <property type="term" value="P:lipid metabolic process"/>
    <property type="evidence" value="ECO:0007669"/>
    <property type="project" value="InterPro"/>
</dbReference>
<sequence>MAAIASAASPMMRLTAMRSAHKTTAARATLGTKLRPRIALTHLGAVAGLRRRRASVEIRAVAAEGYADLPPSGLNGKALQFPHKDQFPTRAAVLASIPADCFKKDTAKSLMYAAISTAMTVACGVLAYLYIPMQLAWWPAWFAYAAVTGTIATGCWVVAHECGHNAFSDNRKLQDAVGYALHSLLLVPYFSWQRSHAVHHSRTNHLTEGETHVPYVKGETKGTMNLNLLESIGEGPFAAIQLFAHLVFGWPAYLLTGATGGSARGVTNHFIPSINTGAVQLFPGSWKNKVWMSDIGVVAVVAGLAAWASSAGFATVAALYFGPYTFVNVWLVLYTWLQHTDTDVPHLAASEWSYIKGAFLTIDRPYHAVFDFLHHRIGSTHVAHHIECAIPHYKAKEATEALKAKYPDLYLYDPTPIATALWRVASKCVAVEQRGSGKDTMWTFTDKKAPLVAATAVDAA</sequence>
<accession>A0A7S0T5V7</accession>
<keyword evidence="1" id="KW-0812">Transmembrane</keyword>
<feature type="transmembrane region" description="Helical" evidence="1">
    <location>
        <begin position="137"/>
        <end position="159"/>
    </location>
</feature>
<keyword evidence="1" id="KW-1133">Transmembrane helix</keyword>
<feature type="domain" description="Fatty acid desaturase" evidence="2">
    <location>
        <begin position="137"/>
        <end position="411"/>
    </location>
</feature>
<reference evidence="3" key="1">
    <citation type="submission" date="2021-01" db="EMBL/GenBank/DDBJ databases">
        <authorList>
            <person name="Corre E."/>
            <person name="Pelletier E."/>
            <person name="Niang G."/>
            <person name="Scheremetjew M."/>
            <person name="Finn R."/>
            <person name="Kale V."/>
            <person name="Holt S."/>
            <person name="Cochrane G."/>
            <person name="Meng A."/>
            <person name="Brown T."/>
            <person name="Cohen L."/>
        </authorList>
    </citation>
    <scope>NUCLEOTIDE SEQUENCE</scope>
    <source>
        <strain evidence="3">SL-175</strain>
    </source>
</reference>
<dbReference type="GO" id="GO:0016491">
    <property type="term" value="F:oxidoreductase activity"/>
    <property type="evidence" value="ECO:0007669"/>
    <property type="project" value="InterPro"/>
</dbReference>
<dbReference type="InterPro" id="IPR012171">
    <property type="entry name" value="Fatty_acid_desaturase"/>
</dbReference>
<organism evidence="3">
    <name type="scientific">Mantoniella antarctica</name>
    <dbReference type="NCBI Taxonomy" id="81844"/>
    <lineage>
        <taxon>Eukaryota</taxon>
        <taxon>Viridiplantae</taxon>
        <taxon>Chlorophyta</taxon>
        <taxon>Mamiellophyceae</taxon>
        <taxon>Mamiellales</taxon>
        <taxon>Mamiellaceae</taxon>
        <taxon>Mantoniella</taxon>
    </lineage>
</organism>
<feature type="transmembrane region" description="Helical" evidence="1">
    <location>
        <begin position="110"/>
        <end position="131"/>
    </location>
</feature>
<dbReference type="PANTHER" id="PTHR32100">
    <property type="entry name" value="OMEGA-6 FATTY ACID DESATURASE, CHLOROPLASTIC"/>
    <property type="match status" value="1"/>
</dbReference>
<dbReference type="InterPro" id="IPR005804">
    <property type="entry name" value="FA_desaturase_dom"/>
</dbReference>